<dbReference type="InterPro" id="IPR001806">
    <property type="entry name" value="Small_GTPase"/>
</dbReference>
<dbReference type="GO" id="GO:0005764">
    <property type="term" value="C:lysosome"/>
    <property type="evidence" value="ECO:0007669"/>
    <property type="project" value="UniProtKB-ARBA"/>
</dbReference>
<evidence type="ECO:0000256" key="6">
    <source>
        <dbReference type="ARBA" id="ARBA00023288"/>
    </source>
</evidence>
<gene>
    <name evidence="9" type="ORF">NAES01612_LOCUS8426</name>
</gene>
<proteinExistence type="inferred from homology"/>
<name>A0A7S4KMQ1_9EUKA</name>
<evidence type="ECO:0000313" key="9">
    <source>
        <dbReference type="EMBL" id="CAE2299179.1"/>
    </source>
</evidence>
<dbReference type="SMART" id="SM00176">
    <property type="entry name" value="RAN"/>
    <property type="match status" value="1"/>
</dbReference>
<dbReference type="GO" id="GO:0030139">
    <property type="term" value="C:endocytic vesicle"/>
    <property type="evidence" value="ECO:0007669"/>
    <property type="project" value="UniProtKB-ARBA"/>
</dbReference>
<organism evidence="9">
    <name type="scientific">Paramoeba aestuarina</name>
    <dbReference type="NCBI Taxonomy" id="180227"/>
    <lineage>
        <taxon>Eukaryota</taxon>
        <taxon>Amoebozoa</taxon>
        <taxon>Discosea</taxon>
        <taxon>Flabellinia</taxon>
        <taxon>Dactylopodida</taxon>
        <taxon>Paramoebidae</taxon>
        <taxon>Paramoeba</taxon>
    </lineage>
</organism>
<keyword evidence="3" id="KW-0547">Nucleotide-binding</keyword>
<dbReference type="PRINTS" id="PR00449">
    <property type="entry name" value="RASTRNSFRMNG"/>
</dbReference>
<evidence type="ECO:0000256" key="4">
    <source>
        <dbReference type="ARBA" id="ARBA00022927"/>
    </source>
</evidence>
<dbReference type="GO" id="GO:0003924">
    <property type="term" value="F:GTPase activity"/>
    <property type="evidence" value="ECO:0007669"/>
    <property type="project" value="InterPro"/>
</dbReference>
<reference evidence="9" key="1">
    <citation type="submission" date="2021-01" db="EMBL/GenBank/DDBJ databases">
        <authorList>
            <person name="Corre E."/>
            <person name="Pelletier E."/>
            <person name="Niang G."/>
            <person name="Scheremetjew M."/>
            <person name="Finn R."/>
            <person name="Kale V."/>
            <person name="Holt S."/>
            <person name="Cochrane G."/>
            <person name="Meng A."/>
            <person name="Brown T."/>
            <person name="Cohen L."/>
        </authorList>
    </citation>
    <scope>NUCLEOTIDE SEQUENCE</scope>
    <source>
        <strain evidence="9">SoJaBio B1-5/56/2</strain>
    </source>
</reference>
<dbReference type="InterPro" id="IPR027417">
    <property type="entry name" value="P-loop_NTPase"/>
</dbReference>
<dbReference type="GO" id="GO:0002682">
    <property type="term" value="P:regulation of immune system process"/>
    <property type="evidence" value="ECO:0007669"/>
    <property type="project" value="UniProtKB-ARBA"/>
</dbReference>
<evidence type="ECO:0000256" key="3">
    <source>
        <dbReference type="ARBA" id="ARBA00022741"/>
    </source>
</evidence>
<dbReference type="PROSITE" id="PS51420">
    <property type="entry name" value="RHO"/>
    <property type="match status" value="1"/>
</dbReference>
<dbReference type="SUPFAM" id="SSF52540">
    <property type="entry name" value="P-loop containing nucleoside triphosphate hydrolases"/>
    <property type="match status" value="1"/>
</dbReference>
<sequence>MASRKIMLKVIVLGESGVGKTSLLLRYVSNKFTIATKSTIGTDFLTKQIDVNDKVVTLQIWDTAGQERFQGLGSAFFRGSDGVLFVFDVTRQETFAELERWKQTFLIQIGQEGNADFPIVIVANKADREEDRQVSVEEMESWAESQGVPIIETSAKSGQNVDEAFQKIAKVVIENMKPEEIHYDTVDIQVESKKKGGDCDC</sequence>
<evidence type="ECO:0000256" key="2">
    <source>
        <dbReference type="ARBA" id="ARBA00022448"/>
    </source>
</evidence>
<keyword evidence="5" id="KW-0342">GTP-binding</keyword>
<dbReference type="NCBIfam" id="TIGR00231">
    <property type="entry name" value="small_GTP"/>
    <property type="match status" value="1"/>
</dbReference>
<keyword evidence="7" id="KW-0636">Prenylation</keyword>
<dbReference type="AlphaFoldDB" id="A0A7S4KMQ1"/>
<protein>
    <recommendedName>
        <fullName evidence="8">Ras-related protein Rab-7b</fullName>
    </recommendedName>
</protein>
<dbReference type="GO" id="GO:0015031">
    <property type="term" value="P:protein transport"/>
    <property type="evidence" value="ECO:0007669"/>
    <property type="project" value="UniProtKB-KW"/>
</dbReference>
<dbReference type="PROSITE" id="PS51417">
    <property type="entry name" value="ARF"/>
    <property type="match status" value="1"/>
</dbReference>
<keyword evidence="4" id="KW-0653">Protein transport</keyword>
<dbReference type="SMART" id="SM00174">
    <property type="entry name" value="RHO"/>
    <property type="match status" value="1"/>
</dbReference>
<dbReference type="PROSITE" id="PS51419">
    <property type="entry name" value="RAB"/>
    <property type="match status" value="1"/>
</dbReference>
<evidence type="ECO:0000256" key="5">
    <source>
        <dbReference type="ARBA" id="ARBA00023134"/>
    </source>
</evidence>
<dbReference type="FunFam" id="3.40.50.300:FF:000751">
    <property type="entry name" value="Rab family GTPase, putative"/>
    <property type="match status" value="1"/>
</dbReference>
<dbReference type="Pfam" id="PF00071">
    <property type="entry name" value="Ras"/>
    <property type="match status" value="1"/>
</dbReference>
<dbReference type="PANTHER" id="PTHR47981:SF20">
    <property type="entry name" value="RAS-RELATED PROTEIN RAB-7A"/>
    <property type="match status" value="1"/>
</dbReference>
<dbReference type="SMART" id="SM00175">
    <property type="entry name" value="RAB"/>
    <property type="match status" value="1"/>
</dbReference>
<dbReference type="GO" id="GO:0005770">
    <property type="term" value="C:late endosome"/>
    <property type="evidence" value="ECO:0007669"/>
    <property type="project" value="UniProtKB-ARBA"/>
</dbReference>
<dbReference type="SMART" id="SM00173">
    <property type="entry name" value="RAS"/>
    <property type="match status" value="1"/>
</dbReference>
<dbReference type="PANTHER" id="PTHR47981">
    <property type="entry name" value="RAB FAMILY"/>
    <property type="match status" value="1"/>
</dbReference>
<dbReference type="PROSITE" id="PS51421">
    <property type="entry name" value="RAS"/>
    <property type="match status" value="1"/>
</dbReference>
<dbReference type="InterPro" id="IPR005225">
    <property type="entry name" value="Small_GTP-bd"/>
</dbReference>
<dbReference type="EMBL" id="HBKR01012719">
    <property type="protein sequence ID" value="CAE2299179.1"/>
    <property type="molecule type" value="Transcribed_RNA"/>
</dbReference>
<accession>A0A7S4KMQ1</accession>
<dbReference type="GO" id="GO:0005525">
    <property type="term" value="F:GTP binding"/>
    <property type="evidence" value="ECO:0007669"/>
    <property type="project" value="UniProtKB-KW"/>
</dbReference>
<keyword evidence="2" id="KW-0813">Transport</keyword>
<keyword evidence="6" id="KW-0449">Lipoprotein</keyword>
<evidence type="ECO:0000256" key="7">
    <source>
        <dbReference type="ARBA" id="ARBA00023289"/>
    </source>
</evidence>
<dbReference type="Gene3D" id="3.40.50.300">
    <property type="entry name" value="P-loop containing nucleotide triphosphate hydrolases"/>
    <property type="match status" value="1"/>
</dbReference>
<evidence type="ECO:0000256" key="8">
    <source>
        <dbReference type="ARBA" id="ARBA00067801"/>
    </source>
</evidence>
<evidence type="ECO:0000256" key="1">
    <source>
        <dbReference type="ARBA" id="ARBA00006270"/>
    </source>
</evidence>
<comment type="similarity">
    <text evidence="1">Belongs to the small GTPase superfamily. Rab family.</text>
</comment>